<feature type="domain" description="Sld7 C-terminal" evidence="11">
    <location>
        <begin position="170"/>
        <end position="242"/>
    </location>
</feature>
<keyword evidence="10" id="KW-1133">Transmembrane helix</keyword>
<keyword evidence="8" id="KW-0539">Nucleus</keyword>
<evidence type="ECO:0000313" key="14">
    <source>
        <dbReference type="Proteomes" id="UP000005627"/>
    </source>
</evidence>
<sequence>MLRQVAVLKFELGSKNDNVVIRDVQLWKDVESHEQTIRSLKGCFLQYVDYYKLPLWITGIGTVTTCLTGSSTTLAYFTSKLRRERRGIVIETTGGYAVLYKSENTVQCLEIDLSVKTLLDSQINGLENTLVSASAKDNNIDVILRQSHQRQTHNNNKVMKNLQISEKKLQFNDTLSRLILGGLRLRGIPNSQFGFQKLYRMTFNAAEFAHRAQLQQQATSNEPQVPFEELQATVETLLQLFTRS</sequence>
<keyword evidence="9" id="KW-0131">Cell cycle</keyword>
<dbReference type="HOGENOM" id="CLU_072105_0_0_1"/>
<keyword evidence="7" id="KW-0206">Cytoskeleton</keyword>
<dbReference type="RefSeq" id="XP_003679602.1">
    <property type="nucleotide sequence ID" value="XM_003679554.1"/>
</dbReference>
<dbReference type="Proteomes" id="UP000005627">
    <property type="component" value="Chromosome 2"/>
</dbReference>
<evidence type="ECO:0000256" key="9">
    <source>
        <dbReference type="ARBA" id="ARBA00023306"/>
    </source>
</evidence>
<dbReference type="STRING" id="1076872.G8ZP47"/>
<evidence type="ECO:0000256" key="7">
    <source>
        <dbReference type="ARBA" id="ARBA00023212"/>
    </source>
</evidence>
<dbReference type="InParanoid" id="G8ZP47"/>
<dbReference type="eggNOG" id="ENOG502RZIJ">
    <property type="taxonomic scope" value="Eukaryota"/>
</dbReference>
<dbReference type="OrthoDB" id="4063051at2759"/>
<dbReference type="AlphaFoldDB" id="G8ZP47"/>
<dbReference type="GO" id="GO:0000775">
    <property type="term" value="C:chromosome, centromeric region"/>
    <property type="evidence" value="ECO:0007669"/>
    <property type="project" value="EnsemblFungi"/>
</dbReference>
<name>G8ZP47_TORDE</name>
<organism evidence="13 14">
    <name type="scientific">Torulaspora delbrueckii</name>
    <name type="common">Yeast</name>
    <name type="synonym">Candida colliculosa</name>
    <dbReference type="NCBI Taxonomy" id="4950"/>
    <lineage>
        <taxon>Eukaryota</taxon>
        <taxon>Fungi</taxon>
        <taxon>Dikarya</taxon>
        <taxon>Ascomycota</taxon>
        <taxon>Saccharomycotina</taxon>
        <taxon>Saccharomycetes</taxon>
        <taxon>Saccharomycetales</taxon>
        <taxon>Saccharomycetaceae</taxon>
        <taxon>Torulaspora</taxon>
    </lineage>
</organism>
<evidence type="ECO:0000256" key="5">
    <source>
        <dbReference type="ARBA" id="ARBA00022490"/>
    </source>
</evidence>
<dbReference type="EMBL" id="HE616743">
    <property type="protein sequence ID" value="CCE90391.1"/>
    <property type="molecule type" value="Genomic_DNA"/>
</dbReference>
<comment type="subcellular location">
    <subcellularLocation>
        <location evidence="2">Cytoplasm</location>
        <location evidence="2">Cytoskeleton</location>
        <location evidence="2">Spindle pole</location>
    </subcellularLocation>
    <subcellularLocation>
        <location evidence="1">Nucleus</location>
    </subcellularLocation>
</comment>
<evidence type="ECO:0000256" key="10">
    <source>
        <dbReference type="SAM" id="Phobius"/>
    </source>
</evidence>
<reference evidence="13 14" key="1">
    <citation type="journal article" date="2011" name="Proc. Natl. Acad. Sci. U.S.A.">
        <title>Evolutionary erosion of yeast sex chromosomes by mating-type switching accidents.</title>
        <authorList>
            <person name="Gordon J.L."/>
            <person name="Armisen D."/>
            <person name="Proux-Wera E."/>
            <person name="Oheigeartaigh S.S."/>
            <person name="Byrne K.P."/>
            <person name="Wolfe K.H."/>
        </authorList>
    </citation>
    <scope>NUCLEOTIDE SEQUENCE [LARGE SCALE GENOMIC DNA]</scope>
    <source>
        <strain evidence="14">ATCC 10662 / CBS 1146 / NBRC 0425 / NCYC 2629 / NRRL Y-866</strain>
    </source>
</reference>
<dbReference type="InterPro" id="IPR041564">
    <property type="entry name" value="Sld7_N"/>
</dbReference>
<feature type="transmembrane region" description="Helical" evidence="10">
    <location>
        <begin position="55"/>
        <end position="77"/>
    </location>
</feature>
<dbReference type="InterPro" id="IPR041260">
    <property type="entry name" value="Sld7_C"/>
</dbReference>
<evidence type="ECO:0000256" key="2">
    <source>
        <dbReference type="ARBA" id="ARBA00004647"/>
    </source>
</evidence>
<dbReference type="GO" id="GO:0030174">
    <property type="term" value="P:regulation of DNA-templated DNA replication initiation"/>
    <property type="evidence" value="ECO:0007669"/>
    <property type="project" value="EnsemblFungi"/>
</dbReference>
<evidence type="ECO:0000256" key="8">
    <source>
        <dbReference type="ARBA" id="ARBA00023242"/>
    </source>
</evidence>
<evidence type="ECO:0000259" key="11">
    <source>
        <dbReference type="Pfam" id="PF18596"/>
    </source>
</evidence>
<protein>
    <recommendedName>
        <fullName evidence="4">Mitochondrial morphogenesis protein SLD7</fullName>
    </recommendedName>
</protein>
<evidence type="ECO:0000256" key="6">
    <source>
        <dbReference type="ARBA" id="ARBA00022705"/>
    </source>
</evidence>
<keyword evidence="10" id="KW-0472">Membrane</keyword>
<dbReference type="GO" id="GO:0000922">
    <property type="term" value="C:spindle pole"/>
    <property type="evidence" value="ECO:0007669"/>
    <property type="project" value="UniProtKB-SubCell"/>
</dbReference>
<comment type="similarity">
    <text evidence="3">Belongs to the SLD7 family.</text>
</comment>
<evidence type="ECO:0000313" key="13">
    <source>
        <dbReference type="EMBL" id="CCE90391.1"/>
    </source>
</evidence>
<accession>G8ZP47</accession>
<dbReference type="GO" id="GO:0006260">
    <property type="term" value="P:DNA replication"/>
    <property type="evidence" value="ECO:0007669"/>
    <property type="project" value="UniProtKB-KW"/>
</dbReference>
<evidence type="ECO:0000256" key="1">
    <source>
        <dbReference type="ARBA" id="ARBA00004123"/>
    </source>
</evidence>
<gene>
    <name evidence="13" type="primary">TDEL0B02620</name>
    <name evidence="13" type="ORF">TDEL_0B02620</name>
</gene>
<dbReference type="Pfam" id="PF18636">
    <property type="entry name" value="Sld7_N"/>
    <property type="match status" value="1"/>
</dbReference>
<dbReference type="GO" id="GO:0031261">
    <property type="term" value="C:DNA replication preinitiation complex"/>
    <property type="evidence" value="ECO:0007669"/>
    <property type="project" value="EnsemblFungi"/>
</dbReference>
<keyword evidence="14" id="KW-1185">Reference proteome</keyword>
<dbReference type="GeneID" id="11504312"/>
<evidence type="ECO:0000256" key="4">
    <source>
        <dbReference type="ARBA" id="ARBA00017231"/>
    </source>
</evidence>
<keyword evidence="10" id="KW-0812">Transmembrane</keyword>
<dbReference type="FunCoup" id="G8ZP47">
    <property type="interactions" value="20"/>
</dbReference>
<feature type="domain" description="Sld7 N-terminal" evidence="12">
    <location>
        <begin position="2"/>
        <end position="114"/>
    </location>
</feature>
<keyword evidence="5" id="KW-0963">Cytoplasm</keyword>
<dbReference type="KEGG" id="tdl:TDEL_0B02620"/>
<evidence type="ECO:0000259" key="12">
    <source>
        <dbReference type="Pfam" id="PF18636"/>
    </source>
</evidence>
<proteinExistence type="inferred from homology"/>
<keyword evidence="6" id="KW-0235">DNA replication</keyword>
<dbReference type="Pfam" id="PF18596">
    <property type="entry name" value="Sld7_C"/>
    <property type="match status" value="1"/>
</dbReference>
<evidence type="ECO:0000256" key="3">
    <source>
        <dbReference type="ARBA" id="ARBA00009044"/>
    </source>
</evidence>